<reference evidence="3" key="1">
    <citation type="journal article" date="2019" name="Int. J. Syst. Evol. Microbiol.">
        <title>The Global Catalogue of Microorganisms (GCM) 10K type strain sequencing project: providing services to taxonomists for standard genome sequencing and annotation.</title>
        <authorList>
            <consortium name="The Broad Institute Genomics Platform"/>
            <consortium name="The Broad Institute Genome Sequencing Center for Infectious Disease"/>
            <person name="Wu L."/>
            <person name="Ma J."/>
        </authorList>
    </citation>
    <scope>NUCLEOTIDE SEQUENCE [LARGE SCALE GENOMIC DNA]</scope>
    <source>
        <strain evidence="3">NBRC 102520</strain>
    </source>
</reference>
<protein>
    <submittedName>
        <fullName evidence="2">Myo-inosose-2 dehydratase</fullName>
    </submittedName>
</protein>
<organism evidence="2 3">
    <name type="scientific">Bradyrhizobium iriomotense</name>
    <dbReference type="NCBI Taxonomy" id="441950"/>
    <lineage>
        <taxon>Bacteria</taxon>
        <taxon>Pseudomonadati</taxon>
        <taxon>Pseudomonadota</taxon>
        <taxon>Alphaproteobacteria</taxon>
        <taxon>Hyphomicrobiales</taxon>
        <taxon>Nitrobacteraceae</taxon>
        <taxon>Bradyrhizobium</taxon>
    </lineage>
</organism>
<dbReference type="PANTHER" id="PTHR12110:SF41">
    <property type="entry name" value="INOSOSE DEHYDRATASE"/>
    <property type="match status" value="1"/>
</dbReference>
<comment type="caution">
    <text evidence="2">The sequence shown here is derived from an EMBL/GenBank/DDBJ whole genome shotgun (WGS) entry which is preliminary data.</text>
</comment>
<accession>A0ABQ6AMH6</accession>
<evidence type="ECO:0000259" key="1">
    <source>
        <dbReference type="Pfam" id="PF01261"/>
    </source>
</evidence>
<evidence type="ECO:0000313" key="3">
    <source>
        <dbReference type="Proteomes" id="UP001156905"/>
    </source>
</evidence>
<dbReference type="PANTHER" id="PTHR12110">
    <property type="entry name" value="HYDROXYPYRUVATE ISOMERASE"/>
    <property type="match status" value="1"/>
</dbReference>
<dbReference type="EMBL" id="BSOW01000001">
    <property type="protein sequence ID" value="GLR83437.1"/>
    <property type="molecule type" value="Genomic_DNA"/>
</dbReference>
<dbReference type="SUPFAM" id="SSF51658">
    <property type="entry name" value="Xylose isomerase-like"/>
    <property type="match status" value="1"/>
</dbReference>
<proteinExistence type="predicted"/>
<dbReference type="InterPro" id="IPR050312">
    <property type="entry name" value="IolE/XylAMocC-like"/>
</dbReference>
<dbReference type="InterPro" id="IPR013022">
    <property type="entry name" value="Xyl_isomerase-like_TIM-brl"/>
</dbReference>
<sequence length="299" mass="32871">MKAKLGIAPIAWWNDDLAELSDDVSLEECLRQASVAGFTGMETGRRFPMNMKELGPILDRFGISVCGGWFSGLLLDGDIEREKDRIRAQMDFFIAAKAPCIVYGETARSIQGNRSAPLATKPTLSDEEMKAYGRKMTDFAEWCAGQGMPLSYHHHMAAAIETEAELDLFMANSGEALPLLFDAGHMAFAGGDVLRVIDKHHSRISHVHTKDVRGSVIDKLDRKRESFLDAVVKGAFTVPGDGSLDFAAIIARLASYGYEGWFVVEAEQDPRVSPPLEMAKKGHAELMRLMASAGYEVVQ</sequence>
<dbReference type="InterPro" id="IPR030823">
    <property type="entry name" value="IolE/MocC"/>
</dbReference>
<dbReference type="Proteomes" id="UP001156905">
    <property type="component" value="Unassembled WGS sequence"/>
</dbReference>
<feature type="domain" description="Xylose isomerase-like TIM barrel" evidence="1">
    <location>
        <begin position="31"/>
        <end position="284"/>
    </location>
</feature>
<evidence type="ECO:0000313" key="2">
    <source>
        <dbReference type="EMBL" id="GLR83437.1"/>
    </source>
</evidence>
<dbReference type="RefSeq" id="WP_284260156.1">
    <property type="nucleotide sequence ID" value="NZ_BSOW01000001.1"/>
</dbReference>
<name>A0ABQ6AMH6_9BRAD</name>
<dbReference type="Pfam" id="PF01261">
    <property type="entry name" value="AP_endonuc_2"/>
    <property type="match status" value="1"/>
</dbReference>
<dbReference type="InterPro" id="IPR036237">
    <property type="entry name" value="Xyl_isomerase-like_sf"/>
</dbReference>
<gene>
    <name evidence="2" type="ORF">GCM10007857_01470</name>
</gene>
<keyword evidence="3" id="KW-1185">Reference proteome</keyword>
<dbReference type="Gene3D" id="3.20.20.150">
    <property type="entry name" value="Divalent-metal-dependent TIM barrel enzymes"/>
    <property type="match status" value="1"/>
</dbReference>
<dbReference type="NCBIfam" id="TIGR04379">
    <property type="entry name" value="myo_inos_iolE"/>
    <property type="match status" value="1"/>
</dbReference>